<protein>
    <recommendedName>
        <fullName evidence="6">RNA polymerase sigma-70 region 2 domain-containing protein</fullName>
    </recommendedName>
</protein>
<dbReference type="SUPFAM" id="SSF88946">
    <property type="entry name" value="Sigma2 domain of RNA polymerase sigma factors"/>
    <property type="match status" value="1"/>
</dbReference>
<accession>A0A2W5UZT1</accession>
<evidence type="ECO:0000256" key="5">
    <source>
        <dbReference type="ARBA" id="ARBA00023163"/>
    </source>
</evidence>
<dbReference type="Proteomes" id="UP000249061">
    <property type="component" value="Unassembled WGS sequence"/>
</dbReference>
<evidence type="ECO:0000313" key="7">
    <source>
        <dbReference type="EMBL" id="PZR08904.1"/>
    </source>
</evidence>
<dbReference type="Pfam" id="PF04542">
    <property type="entry name" value="Sigma70_r2"/>
    <property type="match status" value="1"/>
</dbReference>
<proteinExistence type="inferred from homology"/>
<evidence type="ECO:0000256" key="4">
    <source>
        <dbReference type="ARBA" id="ARBA00023125"/>
    </source>
</evidence>
<keyword evidence="4" id="KW-0238">DNA-binding</keyword>
<dbReference type="Gene3D" id="1.10.1740.10">
    <property type="match status" value="1"/>
</dbReference>
<gene>
    <name evidence="7" type="ORF">DI536_23740</name>
</gene>
<dbReference type="GO" id="GO:0003677">
    <property type="term" value="F:DNA binding"/>
    <property type="evidence" value="ECO:0007669"/>
    <property type="project" value="UniProtKB-KW"/>
</dbReference>
<evidence type="ECO:0000256" key="1">
    <source>
        <dbReference type="ARBA" id="ARBA00010641"/>
    </source>
</evidence>
<comment type="caution">
    <text evidence="7">The sequence shown here is derived from an EMBL/GenBank/DDBJ whole genome shotgun (WGS) entry which is preliminary data.</text>
</comment>
<dbReference type="InterPro" id="IPR007627">
    <property type="entry name" value="RNA_pol_sigma70_r2"/>
</dbReference>
<evidence type="ECO:0000256" key="3">
    <source>
        <dbReference type="ARBA" id="ARBA00023082"/>
    </source>
</evidence>
<dbReference type="EMBL" id="QFQP01000023">
    <property type="protein sequence ID" value="PZR08904.1"/>
    <property type="molecule type" value="Genomic_DNA"/>
</dbReference>
<dbReference type="InterPro" id="IPR036388">
    <property type="entry name" value="WH-like_DNA-bd_sf"/>
</dbReference>
<feature type="domain" description="RNA polymerase sigma-70 region 2" evidence="6">
    <location>
        <begin position="37"/>
        <end position="90"/>
    </location>
</feature>
<dbReference type="InterPro" id="IPR013325">
    <property type="entry name" value="RNA_pol_sigma_r2"/>
</dbReference>
<dbReference type="InterPro" id="IPR039425">
    <property type="entry name" value="RNA_pol_sigma-70-like"/>
</dbReference>
<dbReference type="SUPFAM" id="SSF88659">
    <property type="entry name" value="Sigma3 and sigma4 domains of RNA polymerase sigma factors"/>
    <property type="match status" value="1"/>
</dbReference>
<name>A0A2W5UZT1_9BACT</name>
<sequence>MVEELHLLRAMASGDAIAFARWSSSVERPLRLSLRAFATSVDVEAVLQETLLRIWQVAPRFTHDGRPNALLRFALRTARNVAVSECRRRGATMTDEVPEDVVGPVTPDPHLREHIAKCRAKLPRQPGAVLEQRLLNGGENDDTELATRLGMSLNTFLQNFTRARKFLRECLEKAGINLDGELT</sequence>
<dbReference type="PANTHER" id="PTHR43133">
    <property type="entry name" value="RNA POLYMERASE ECF-TYPE SIGMA FACTO"/>
    <property type="match status" value="1"/>
</dbReference>
<comment type="similarity">
    <text evidence="1">Belongs to the sigma-70 factor family. ECF subfamily.</text>
</comment>
<evidence type="ECO:0000259" key="6">
    <source>
        <dbReference type="Pfam" id="PF04542"/>
    </source>
</evidence>
<dbReference type="GO" id="GO:0016987">
    <property type="term" value="F:sigma factor activity"/>
    <property type="evidence" value="ECO:0007669"/>
    <property type="project" value="UniProtKB-KW"/>
</dbReference>
<evidence type="ECO:0000256" key="2">
    <source>
        <dbReference type="ARBA" id="ARBA00023015"/>
    </source>
</evidence>
<organism evidence="7 8">
    <name type="scientific">Archangium gephyra</name>
    <dbReference type="NCBI Taxonomy" id="48"/>
    <lineage>
        <taxon>Bacteria</taxon>
        <taxon>Pseudomonadati</taxon>
        <taxon>Myxococcota</taxon>
        <taxon>Myxococcia</taxon>
        <taxon>Myxococcales</taxon>
        <taxon>Cystobacterineae</taxon>
        <taxon>Archangiaceae</taxon>
        <taxon>Archangium</taxon>
    </lineage>
</organism>
<evidence type="ECO:0000313" key="8">
    <source>
        <dbReference type="Proteomes" id="UP000249061"/>
    </source>
</evidence>
<dbReference type="Gene3D" id="1.10.10.10">
    <property type="entry name" value="Winged helix-like DNA-binding domain superfamily/Winged helix DNA-binding domain"/>
    <property type="match status" value="1"/>
</dbReference>
<keyword evidence="5" id="KW-0804">Transcription</keyword>
<dbReference type="GO" id="GO:0006352">
    <property type="term" value="P:DNA-templated transcription initiation"/>
    <property type="evidence" value="ECO:0007669"/>
    <property type="project" value="InterPro"/>
</dbReference>
<dbReference type="PANTHER" id="PTHR43133:SF8">
    <property type="entry name" value="RNA POLYMERASE SIGMA FACTOR HI_1459-RELATED"/>
    <property type="match status" value="1"/>
</dbReference>
<dbReference type="AlphaFoldDB" id="A0A2W5UZT1"/>
<keyword evidence="2" id="KW-0805">Transcription regulation</keyword>
<dbReference type="InterPro" id="IPR013324">
    <property type="entry name" value="RNA_pol_sigma_r3/r4-like"/>
</dbReference>
<reference evidence="7 8" key="1">
    <citation type="submission" date="2017-08" db="EMBL/GenBank/DDBJ databases">
        <title>Infants hospitalized years apart are colonized by the same room-sourced microbial strains.</title>
        <authorList>
            <person name="Brooks B."/>
            <person name="Olm M.R."/>
            <person name="Firek B.A."/>
            <person name="Baker R."/>
            <person name="Thomas B.C."/>
            <person name="Morowitz M.J."/>
            <person name="Banfield J.F."/>
        </authorList>
    </citation>
    <scope>NUCLEOTIDE SEQUENCE [LARGE SCALE GENOMIC DNA]</scope>
    <source>
        <strain evidence="7">S2_003_000_R2_14</strain>
    </source>
</reference>
<keyword evidence="3" id="KW-0731">Sigma factor</keyword>